<feature type="compositionally biased region" description="Acidic residues" evidence="1">
    <location>
        <begin position="387"/>
        <end position="396"/>
    </location>
</feature>
<dbReference type="AlphaFoldDB" id="A0A1Y3E8Y2"/>
<name>A0A1Y3E8Y2_9BILA</name>
<feature type="compositionally biased region" description="Polar residues" evidence="1">
    <location>
        <begin position="403"/>
        <end position="414"/>
    </location>
</feature>
<evidence type="ECO:0000256" key="1">
    <source>
        <dbReference type="SAM" id="MobiDB-lite"/>
    </source>
</evidence>
<gene>
    <name evidence="2" type="ORF">D917_00397</name>
</gene>
<reference evidence="2 3" key="1">
    <citation type="submission" date="2015-04" db="EMBL/GenBank/DDBJ databases">
        <title>Draft genome of the roundworm Trichinella nativa.</title>
        <authorList>
            <person name="Mitreva M."/>
        </authorList>
    </citation>
    <scope>NUCLEOTIDE SEQUENCE [LARGE SCALE GENOMIC DNA]</scope>
    <source>
        <strain evidence="2 3">ISS45</strain>
    </source>
</reference>
<feature type="compositionally biased region" description="Acidic residues" evidence="1">
    <location>
        <begin position="468"/>
        <end position="479"/>
    </location>
</feature>
<comment type="caution">
    <text evidence="2">The sequence shown here is derived from an EMBL/GenBank/DDBJ whole genome shotgun (WGS) entry which is preliminary data.</text>
</comment>
<feature type="compositionally biased region" description="Basic and acidic residues" evidence="1">
    <location>
        <begin position="458"/>
        <end position="467"/>
    </location>
</feature>
<dbReference type="EMBL" id="LVZM01021341">
    <property type="protein sequence ID" value="OUC41495.1"/>
    <property type="molecule type" value="Genomic_DNA"/>
</dbReference>
<evidence type="ECO:0000313" key="3">
    <source>
        <dbReference type="Proteomes" id="UP000243006"/>
    </source>
</evidence>
<feature type="non-terminal residue" evidence="2">
    <location>
        <position position="574"/>
    </location>
</feature>
<sequence length="574" mass="64806">MRFLQLLLCCHFSQPLPGDKRQIKAVTMSPEDDGRRIERPYSAPELMTTVSKWLDAIQLKWEQPFSDDAAASPVAASISERDRAAVSGWFVCCSSNTRRHTPSRQVLMERKLRTCLDQILPNKTKLAQRKVTPPCREFKEDNHVFARCYNELDKWSKAQIIDWADCSTWFVLKLACTCVFYSNMAPPFQIGCNLRQILTGLKEAEGHKCTVENASSQLSCISLVGCNNCNLLDVFLNGKVNEELASYFFSSLDAFLTCYEKKDSNEEVCVNEVVDNIALVEEPSMSPLKSNEAVRLNALQKFDPEKCMRDLANKEVEEQCRISILQHAEILANDPIAEVVGKELDSDDEMEDIRFREAEERYLNNSQTRFDKKVLNIMNKKYAAQTSDEEQSDEFQDERLEMESNSATSSYQENNSDEMPDDQCNEIEVLAEKRKESEDSFKESSDSESEKDEEFEVFSDKGTKKVEEDDDNTSSDEVGDSSPMKVVSEYFSGLSATEAASENVMNRNENVELAKSSSSQTTKIAEESDSQDSELSFKPVIHRKVAAGCIRDSSSSSSSSSMSSSSRPEKQLDL</sequence>
<feature type="region of interest" description="Disordered" evidence="1">
    <location>
        <begin position="501"/>
        <end position="574"/>
    </location>
</feature>
<proteinExistence type="predicted"/>
<evidence type="ECO:0000313" key="2">
    <source>
        <dbReference type="EMBL" id="OUC41495.1"/>
    </source>
</evidence>
<feature type="compositionally biased region" description="Basic and acidic residues" evidence="1">
    <location>
        <begin position="430"/>
        <end position="445"/>
    </location>
</feature>
<protein>
    <submittedName>
        <fullName evidence="2">Uncharacterized protein</fullName>
    </submittedName>
</protein>
<feature type="compositionally biased region" description="Acidic residues" evidence="1">
    <location>
        <begin position="446"/>
        <end position="457"/>
    </location>
</feature>
<organism evidence="2 3">
    <name type="scientific">Trichinella nativa</name>
    <dbReference type="NCBI Taxonomy" id="6335"/>
    <lineage>
        <taxon>Eukaryota</taxon>
        <taxon>Metazoa</taxon>
        <taxon>Ecdysozoa</taxon>
        <taxon>Nematoda</taxon>
        <taxon>Enoplea</taxon>
        <taxon>Dorylaimia</taxon>
        <taxon>Trichinellida</taxon>
        <taxon>Trichinellidae</taxon>
        <taxon>Trichinella</taxon>
    </lineage>
</organism>
<feature type="region of interest" description="Disordered" evidence="1">
    <location>
        <begin position="384"/>
        <end position="486"/>
    </location>
</feature>
<dbReference type="Proteomes" id="UP000243006">
    <property type="component" value="Unassembled WGS sequence"/>
</dbReference>
<accession>A0A1Y3E8Y2</accession>
<feature type="compositionally biased region" description="Acidic residues" evidence="1">
    <location>
        <begin position="415"/>
        <end position="425"/>
    </location>
</feature>
<feature type="compositionally biased region" description="Low complexity" evidence="1">
    <location>
        <begin position="553"/>
        <end position="566"/>
    </location>
</feature>